<gene>
    <name evidence="1" type="ORF">BpHYR1_024646</name>
</gene>
<proteinExistence type="predicted"/>
<dbReference type="Proteomes" id="UP000276133">
    <property type="component" value="Unassembled WGS sequence"/>
</dbReference>
<evidence type="ECO:0000313" key="2">
    <source>
        <dbReference type="Proteomes" id="UP000276133"/>
    </source>
</evidence>
<feature type="non-terminal residue" evidence="1">
    <location>
        <position position="1"/>
    </location>
</feature>
<accession>A0A3M7SH40</accession>
<reference evidence="1 2" key="1">
    <citation type="journal article" date="2018" name="Sci. Rep.">
        <title>Genomic signatures of local adaptation to the degree of environmental predictability in rotifers.</title>
        <authorList>
            <person name="Franch-Gras L."/>
            <person name="Hahn C."/>
            <person name="Garcia-Roger E.M."/>
            <person name="Carmona M.J."/>
            <person name="Serra M."/>
            <person name="Gomez A."/>
        </authorList>
    </citation>
    <scope>NUCLEOTIDE SEQUENCE [LARGE SCALE GENOMIC DNA]</scope>
    <source>
        <strain evidence="1">HYR1</strain>
    </source>
</reference>
<sequence>KTSFMESYSKIICKSIFNQFLIAGFVYNLNKINCKNKTRNFFELKIKTLQMGLRLDSSIELKHKMRLN</sequence>
<name>A0A3M7SH40_BRAPC</name>
<dbReference type="AlphaFoldDB" id="A0A3M7SH40"/>
<comment type="caution">
    <text evidence="1">The sequence shown here is derived from an EMBL/GenBank/DDBJ whole genome shotgun (WGS) entry which is preliminary data.</text>
</comment>
<protein>
    <submittedName>
        <fullName evidence="1">Uncharacterized protein</fullName>
    </submittedName>
</protein>
<keyword evidence="2" id="KW-1185">Reference proteome</keyword>
<dbReference type="EMBL" id="REGN01001402">
    <property type="protein sequence ID" value="RNA34890.1"/>
    <property type="molecule type" value="Genomic_DNA"/>
</dbReference>
<organism evidence="1 2">
    <name type="scientific">Brachionus plicatilis</name>
    <name type="common">Marine rotifer</name>
    <name type="synonym">Brachionus muelleri</name>
    <dbReference type="NCBI Taxonomy" id="10195"/>
    <lineage>
        <taxon>Eukaryota</taxon>
        <taxon>Metazoa</taxon>
        <taxon>Spiralia</taxon>
        <taxon>Gnathifera</taxon>
        <taxon>Rotifera</taxon>
        <taxon>Eurotatoria</taxon>
        <taxon>Monogononta</taxon>
        <taxon>Pseudotrocha</taxon>
        <taxon>Ploima</taxon>
        <taxon>Brachionidae</taxon>
        <taxon>Brachionus</taxon>
    </lineage>
</organism>
<evidence type="ECO:0000313" key="1">
    <source>
        <dbReference type="EMBL" id="RNA34890.1"/>
    </source>
</evidence>